<dbReference type="PANTHER" id="PTHR33096:SF1">
    <property type="entry name" value="CXC1-LIKE CYSTEINE CLUSTER ASSOCIATED WITH KDZ TRANSPOSASES DOMAIN-CONTAINING PROTEIN"/>
    <property type="match status" value="1"/>
</dbReference>
<dbReference type="Pfam" id="PF18758">
    <property type="entry name" value="KDZ"/>
    <property type="match status" value="1"/>
</dbReference>
<gene>
    <name evidence="2" type="ORF">ATC70_011770</name>
</gene>
<dbReference type="GeneID" id="89955456"/>
<evidence type="ECO:0000313" key="2">
    <source>
        <dbReference type="EMBL" id="KAK4516792.1"/>
    </source>
</evidence>
<feature type="compositionally biased region" description="Polar residues" evidence="1">
    <location>
        <begin position="26"/>
        <end position="49"/>
    </location>
</feature>
<evidence type="ECO:0000313" key="3">
    <source>
        <dbReference type="Proteomes" id="UP001304243"/>
    </source>
</evidence>
<sequence length="864" mass="97692">MNASGVNVNEARRAVPARHPRPLSSAERNQQEPSSSSANSRPNGGSNVINLDDLTGDVDEEVNTSLSDRYLKWQDLSEVLLKSYIESHELHGHADPCLDAPIIIGTKPQSCDCTSRITSWPINGFMMFKRCIFQVEYCSHQTLLESLLMSQMMPTATVFPKSAVHFSLFESMIDNRLNAYSSVYGFVKANNASNLRLSSYDPKFKPLPSSFHELALVYQRVKKHSIDSVYRQHDVERDCSCLACKGAPRKGITMDGNFQQKRYRSRQIDIVDNGNPNIFLTSEAEKAKFGDKADVDKYDRAETAATEDCLLENLDSEFQALSNNRRTTSNRFDENGVFSINCARHGIVERLFDIFEGEGRKYALAGVEHVIKNLEEDQKLLIMYDVACACRETFNKAFPELQSERDVWYAVSIFHAYAHSAACQAKNNPRYVDHALGLTDGEGAERFWSFANHFVAQIRSMTKANRRAMIVELAEAYCDEKMIELPNLFVKKYDKAMDTIRRLNMTKSAYSSFEVQWNSHRTALAVPFSNVRNLQRLHERAEGNILLMNDIKHEYAVTAGQLIFLNSRDSPITSGYITGLKRQLEAKLNELERLFPQLIVHGGRPTTFGHITMQQYFDAIKDECHNILVKVLRQLIFSIFMNDNELRRPNSTGTDKAARLLVSIASSTKKAGLVVDSINNFVDRNFGGDPSKKVPSVAIELQRLRNNEDADFLRLSQGMKDWHTLRKCVEETSILVEEAQRYEQNLLARIDGIYEAARQNHLIKIDYLKWNPPRYNPEAGDDDLVVVCFADRSDVHVFSPRPLADDRADEEGIVGSDNGRDDEVDDDDEESDGGDDDRGYGDSQTNMADSIASTLASVMLEQST</sequence>
<reference evidence="2 3" key="1">
    <citation type="submission" date="2022-11" db="EMBL/GenBank/DDBJ databases">
        <title>Mucor velutinosus strain NIH1002 WGS.</title>
        <authorList>
            <person name="Subramanian P."/>
            <person name="Mullikin J.C."/>
            <person name="Segre J.A."/>
            <person name="Zelazny A.M."/>
        </authorList>
    </citation>
    <scope>NUCLEOTIDE SEQUENCE [LARGE SCALE GENOMIC DNA]</scope>
    <source>
        <strain evidence="2 3">NIH1002</strain>
    </source>
</reference>
<proteinExistence type="predicted"/>
<dbReference type="AlphaFoldDB" id="A0AAN7DGW9"/>
<organism evidence="2 3">
    <name type="scientific">Mucor velutinosus</name>
    <dbReference type="NCBI Taxonomy" id="708070"/>
    <lineage>
        <taxon>Eukaryota</taxon>
        <taxon>Fungi</taxon>
        <taxon>Fungi incertae sedis</taxon>
        <taxon>Mucoromycota</taxon>
        <taxon>Mucoromycotina</taxon>
        <taxon>Mucoromycetes</taxon>
        <taxon>Mucorales</taxon>
        <taxon>Mucorineae</taxon>
        <taxon>Mucoraceae</taxon>
        <taxon>Mucor</taxon>
    </lineage>
</organism>
<feature type="region of interest" description="Disordered" evidence="1">
    <location>
        <begin position="800"/>
        <end position="851"/>
    </location>
</feature>
<dbReference type="Proteomes" id="UP001304243">
    <property type="component" value="Unassembled WGS sequence"/>
</dbReference>
<protein>
    <submittedName>
        <fullName evidence="2">Uncharacterized protein</fullName>
    </submittedName>
</protein>
<comment type="caution">
    <text evidence="2">The sequence shown here is derived from an EMBL/GenBank/DDBJ whole genome shotgun (WGS) entry which is preliminary data.</text>
</comment>
<keyword evidence="3" id="KW-1185">Reference proteome</keyword>
<dbReference type="PANTHER" id="PTHR33096">
    <property type="entry name" value="CXC2 DOMAIN-CONTAINING PROTEIN"/>
    <property type="match status" value="1"/>
</dbReference>
<dbReference type="EMBL" id="JASEJX010000014">
    <property type="protein sequence ID" value="KAK4516792.1"/>
    <property type="molecule type" value="Genomic_DNA"/>
</dbReference>
<feature type="compositionally biased region" description="Acidic residues" evidence="1">
    <location>
        <begin position="820"/>
        <end position="835"/>
    </location>
</feature>
<evidence type="ECO:0000256" key="1">
    <source>
        <dbReference type="SAM" id="MobiDB-lite"/>
    </source>
</evidence>
<feature type="region of interest" description="Disordered" evidence="1">
    <location>
        <begin position="1"/>
        <end position="54"/>
    </location>
</feature>
<accession>A0AAN7DGW9</accession>
<dbReference type="InterPro" id="IPR040521">
    <property type="entry name" value="KDZ"/>
</dbReference>
<name>A0AAN7DGW9_9FUNG</name>
<dbReference type="RefSeq" id="XP_064683458.1">
    <property type="nucleotide sequence ID" value="XM_064830956.1"/>
</dbReference>